<reference evidence="3" key="1">
    <citation type="submission" date="2017-09" db="EMBL/GenBank/DDBJ databases">
        <title>Luteimonas liuhanmingii sp.nov., isolated from the intestinal contents of Tibetan Plateau Pika in Yushu, Qinghai Province, China.</title>
        <authorList>
            <person name="Gui Z."/>
        </authorList>
    </citation>
    <scope>NUCLEOTIDE SEQUENCE [LARGE SCALE GENOMIC DNA]</scope>
    <source>
        <strain evidence="3">100111</strain>
    </source>
</reference>
<protein>
    <submittedName>
        <fullName evidence="2">Uncharacterized protein</fullName>
    </submittedName>
</protein>
<dbReference type="RefSeq" id="WP_096297058.1">
    <property type="nucleotide sequence ID" value="NZ_CP023406.1"/>
</dbReference>
<evidence type="ECO:0000313" key="3">
    <source>
        <dbReference type="Proteomes" id="UP000218968"/>
    </source>
</evidence>
<gene>
    <name evidence="2" type="ORF">CNR27_04125</name>
</gene>
<dbReference type="InterPro" id="IPR014807">
    <property type="entry name" value="Coa1"/>
</dbReference>
<evidence type="ECO:0000313" key="2">
    <source>
        <dbReference type="EMBL" id="ATD66732.1"/>
    </source>
</evidence>
<dbReference type="AlphaFoldDB" id="A0A290XC62"/>
<dbReference type="Pfam" id="PF08695">
    <property type="entry name" value="Coa1"/>
    <property type="match status" value="1"/>
</dbReference>
<dbReference type="OrthoDB" id="6050292at2"/>
<dbReference type="KEGG" id="lum:CNR27_04125"/>
<evidence type="ECO:0000256" key="1">
    <source>
        <dbReference type="SAM" id="MobiDB-lite"/>
    </source>
</evidence>
<name>A0A290XC62_9GAMM</name>
<sequence>MERARLHPQVAARLGTPIKPGFMPLGDISMSTDGSGSAALRIPLRGPRGEARLVAVAERRGEVWRYESPTLDDDDAFPLAAPGTSIGEPPAPQ</sequence>
<keyword evidence="3" id="KW-1185">Reference proteome</keyword>
<dbReference type="Proteomes" id="UP000218968">
    <property type="component" value="Chromosome"/>
</dbReference>
<proteinExistence type="predicted"/>
<dbReference type="EMBL" id="CP023406">
    <property type="protein sequence ID" value="ATD66732.1"/>
    <property type="molecule type" value="Genomic_DNA"/>
</dbReference>
<accession>A0A290XC62</accession>
<organism evidence="2 3">
    <name type="scientific">Luteimonas chenhongjianii</name>
    <dbReference type="NCBI Taxonomy" id="2006110"/>
    <lineage>
        <taxon>Bacteria</taxon>
        <taxon>Pseudomonadati</taxon>
        <taxon>Pseudomonadota</taxon>
        <taxon>Gammaproteobacteria</taxon>
        <taxon>Lysobacterales</taxon>
        <taxon>Lysobacteraceae</taxon>
        <taxon>Luteimonas</taxon>
    </lineage>
</organism>
<feature type="region of interest" description="Disordered" evidence="1">
    <location>
        <begin position="69"/>
        <end position="93"/>
    </location>
</feature>